<dbReference type="SMART" id="SM00388">
    <property type="entry name" value="HisKA"/>
    <property type="match status" value="1"/>
</dbReference>
<keyword evidence="4" id="KW-0175">Coiled coil</keyword>
<feature type="transmembrane region" description="Helical" evidence="5">
    <location>
        <begin position="258"/>
        <end position="277"/>
    </location>
</feature>
<dbReference type="PROSITE" id="PS50109">
    <property type="entry name" value="HIS_KIN"/>
    <property type="match status" value="1"/>
</dbReference>
<keyword evidence="3" id="KW-0597">Phosphoprotein</keyword>
<keyword evidence="5" id="KW-0812">Transmembrane</keyword>
<feature type="transmembrane region" description="Helical" evidence="5">
    <location>
        <begin position="341"/>
        <end position="365"/>
    </location>
</feature>
<feature type="transmembrane region" description="Helical" evidence="5">
    <location>
        <begin position="377"/>
        <end position="402"/>
    </location>
</feature>
<feature type="signal peptide" evidence="6">
    <location>
        <begin position="1"/>
        <end position="18"/>
    </location>
</feature>
<keyword evidence="6" id="KW-0732">Signal</keyword>
<evidence type="ECO:0000256" key="3">
    <source>
        <dbReference type="ARBA" id="ARBA00022553"/>
    </source>
</evidence>
<evidence type="ECO:0000313" key="9">
    <source>
        <dbReference type="Proteomes" id="UP001204772"/>
    </source>
</evidence>
<dbReference type="Proteomes" id="UP001204772">
    <property type="component" value="Unassembled WGS sequence"/>
</dbReference>
<dbReference type="InterPro" id="IPR036097">
    <property type="entry name" value="HisK_dim/P_sf"/>
</dbReference>
<dbReference type="Pfam" id="PF02518">
    <property type="entry name" value="HATPase_c"/>
    <property type="match status" value="1"/>
</dbReference>
<dbReference type="SUPFAM" id="SSF49785">
    <property type="entry name" value="Galactose-binding domain-like"/>
    <property type="match status" value="1"/>
</dbReference>
<dbReference type="GO" id="GO:0005524">
    <property type="term" value="F:ATP binding"/>
    <property type="evidence" value="ECO:0007669"/>
    <property type="project" value="UniProtKB-KW"/>
</dbReference>
<reference evidence="8 9" key="1">
    <citation type="submission" date="2022-06" db="EMBL/GenBank/DDBJ databases">
        <title>Runella sp. S5 genome sequencing.</title>
        <authorList>
            <person name="Park S."/>
        </authorList>
    </citation>
    <scope>NUCLEOTIDE SEQUENCE [LARGE SCALE GENOMIC DNA]</scope>
    <source>
        <strain evidence="8 9">S5</strain>
    </source>
</reference>
<sequence length="735" mass="82652">MKYAFLSFVLLCCSQIFGQQVPALRPVSENGSTLSKYWKWHAGDNPQWALPTFDDQKWSDIQLDQSIHHLPQIRQAQLGWLRRPIRVNALLVNKPLCFYIRQAGAAEIYLDGKLLDTLGVVSSSPSQEVTYSIAKVIPFSLSDTNQHTIAVRFSFTKGNFYYPGSDQETFTLKVFETQTLGSWIRKTSSRTSGFLFFSIGLFLVFSILHFLFYRSNRSKTVSLTLGFTMLTFALAFVAESLENQLQSSSHQQIGELTTFITFYLGVILINVSLYHYLHQPFRYFFFIQAILIAVSLVCMAMEVDVPYGLAVWPPFLLIFMDFIRVSILAERRKDSNAKVPIYSLVVAAGCLVLAIVFFAIAGAFVGFNNTQNGYIEFVVVIAMLLIFVMLFSIPVGLSFSLVREYSRTHQSLRKKIQELESLSAKSLAQEQEKQHILAVQNETLEKQVAERTTELKASIEHLKTTQDQLIQSEKLASLGELTAGIAHEIQNPLNFVNNFSEVSIELLKELHEIKEEKMAKGEGPKDDELETELLGDIEQNLQKINHHGKRASSIVKGMLEHSRTGSGKKEPIDINTLADEYLRLAYHGLRAKDKCFNADFNLEAAENLPKINVVAQDISRVLLNLINNAFYAVQQKKAANLSQNYQPAVWVSTQYITDKNAADWVEIHVKDNGTGIPEEVQDKIFQPFFTTKPTGQGTGLGLSLAYDIVTKGHGGTLDVESHQGEGTEFIVKLPV</sequence>
<feature type="coiled-coil region" evidence="4">
    <location>
        <begin position="402"/>
        <end position="447"/>
    </location>
</feature>
<dbReference type="EC" id="2.7.13.3" evidence="2"/>
<evidence type="ECO:0000313" key="8">
    <source>
        <dbReference type="EMBL" id="MCP1385328.1"/>
    </source>
</evidence>
<dbReference type="InterPro" id="IPR004358">
    <property type="entry name" value="Sig_transdc_His_kin-like_C"/>
</dbReference>
<evidence type="ECO:0000256" key="1">
    <source>
        <dbReference type="ARBA" id="ARBA00000085"/>
    </source>
</evidence>
<dbReference type="SUPFAM" id="SSF55874">
    <property type="entry name" value="ATPase domain of HSP90 chaperone/DNA topoisomerase II/histidine kinase"/>
    <property type="match status" value="1"/>
</dbReference>
<dbReference type="RefSeq" id="WP_253531704.1">
    <property type="nucleotide sequence ID" value="NZ_JAMZEL010000012.1"/>
</dbReference>
<proteinExistence type="predicted"/>
<dbReference type="PRINTS" id="PR00344">
    <property type="entry name" value="BCTRLSENSOR"/>
</dbReference>
<feature type="transmembrane region" description="Helical" evidence="5">
    <location>
        <begin position="194"/>
        <end position="213"/>
    </location>
</feature>
<dbReference type="Gene3D" id="2.60.120.260">
    <property type="entry name" value="Galactose-binding domain-like"/>
    <property type="match status" value="1"/>
</dbReference>
<dbReference type="SMART" id="SM00387">
    <property type="entry name" value="HATPase_c"/>
    <property type="match status" value="1"/>
</dbReference>
<organism evidence="8 9">
    <name type="scientific">Runella salmonicolor</name>
    <dbReference type="NCBI Taxonomy" id="2950278"/>
    <lineage>
        <taxon>Bacteria</taxon>
        <taxon>Pseudomonadati</taxon>
        <taxon>Bacteroidota</taxon>
        <taxon>Cytophagia</taxon>
        <taxon>Cytophagales</taxon>
        <taxon>Spirosomataceae</taxon>
        <taxon>Runella</taxon>
    </lineage>
</organism>
<accession>A0ABT1FU98</accession>
<dbReference type="PANTHER" id="PTHR43065">
    <property type="entry name" value="SENSOR HISTIDINE KINASE"/>
    <property type="match status" value="1"/>
</dbReference>
<feature type="transmembrane region" description="Helical" evidence="5">
    <location>
        <begin position="284"/>
        <end position="303"/>
    </location>
</feature>
<feature type="chain" id="PRO_5045800246" description="histidine kinase" evidence="6">
    <location>
        <begin position="19"/>
        <end position="735"/>
    </location>
</feature>
<keyword evidence="5" id="KW-0472">Membrane</keyword>
<keyword evidence="8" id="KW-0547">Nucleotide-binding</keyword>
<dbReference type="InterPro" id="IPR036890">
    <property type="entry name" value="HATPase_C_sf"/>
</dbReference>
<evidence type="ECO:0000256" key="2">
    <source>
        <dbReference type="ARBA" id="ARBA00012438"/>
    </source>
</evidence>
<feature type="domain" description="Histidine kinase" evidence="7">
    <location>
        <begin position="484"/>
        <end position="735"/>
    </location>
</feature>
<keyword evidence="9" id="KW-1185">Reference proteome</keyword>
<feature type="transmembrane region" description="Helical" evidence="5">
    <location>
        <begin position="309"/>
        <end position="329"/>
    </location>
</feature>
<dbReference type="CDD" id="cd00082">
    <property type="entry name" value="HisKA"/>
    <property type="match status" value="1"/>
</dbReference>
<dbReference type="InterPro" id="IPR003594">
    <property type="entry name" value="HATPase_dom"/>
</dbReference>
<dbReference type="Gene3D" id="1.10.287.130">
    <property type="match status" value="1"/>
</dbReference>
<evidence type="ECO:0000259" key="7">
    <source>
        <dbReference type="PROSITE" id="PS50109"/>
    </source>
</evidence>
<dbReference type="EMBL" id="JAMZEL010000012">
    <property type="protein sequence ID" value="MCP1385328.1"/>
    <property type="molecule type" value="Genomic_DNA"/>
</dbReference>
<protein>
    <recommendedName>
        <fullName evidence="2">histidine kinase</fullName>
        <ecNumber evidence="2">2.7.13.3</ecNumber>
    </recommendedName>
</protein>
<dbReference type="Gene3D" id="3.30.565.10">
    <property type="entry name" value="Histidine kinase-like ATPase, C-terminal domain"/>
    <property type="match status" value="1"/>
</dbReference>
<feature type="transmembrane region" description="Helical" evidence="5">
    <location>
        <begin position="220"/>
        <end position="238"/>
    </location>
</feature>
<evidence type="ECO:0000256" key="4">
    <source>
        <dbReference type="SAM" id="Coils"/>
    </source>
</evidence>
<dbReference type="InterPro" id="IPR008979">
    <property type="entry name" value="Galactose-bd-like_sf"/>
</dbReference>
<dbReference type="InterPro" id="IPR005467">
    <property type="entry name" value="His_kinase_dom"/>
</dbReference>
<dbReference type="PANTHER" id="PTHR43065:SF42">
    <property type="entry name" value="TWO-COMPONENT SENSOR PPRA"/>
    <property type="match status" value="1"/>
</dbReference>
<evidence type="ECO:0000256" key="5">
    <source>
        <dbReference type="SAM" id="Phobius"/>
    </source>
</evidence>
<gene>
    <name evidence="8" type="ORF">NCI00_23015</name>
</gene>
<comment type="catalytic activity">
    <reaction evidence="1">
        <text>ATP + protein L-histidine = ADP + protein N-phospho-L-histidine.</text>
        <dbReference type="EC" id="2.7.13.3"/>
    </reaction>
</comment>
<dbReference type="SUPFAM" id="SSF47384">
    <property type="entry name" value="Homodimeric domain of signal transducing histidine kinase"/>
    <property type="match status" value="1"/>
</dbReference>
<evidence type="ECO:0000256" key="6">
    <source>
        <dbReference type="SAM" id="SignalP"/>
    </source>
</evidence>
<keyword evidence="5" id="KW-1133">Transmembrane helix</keyword>
<comment type="caution">
    <text evidence="8">The sequence shown here is derived from an EMBL/GenBank/DDBJ whole genome shotgun (WGS) entry which is preliminary data.</text>
</comment>
<name>A0ABT1FU98_9BACT</name>
<dbReference type="InterPro" id="IPR003661">
    <property type="entry name" value="HisK_dim/P_dom"/>
</dbReference>
<keyword evidence="8" id="KW-0067">ATP-binding</keyword>